<dbReference type="SMART" id="SM00220">
    <property type="entry name" value="S_TKc"/>
    <property type="match status" value="1"/>
</dbReference>
<organism evidence="2 3">
    <name type="scientific">Tulasnella calospora MUT 4182</name>
    <dbReference type="NCBI Taxonomy" id="1051891"/>
    <lineage>
        <taxon>Eukaryota</taxon>
        <taxon>Fungi</taxon>
        <taxon>Dikarya</taxon>
        <taxon>Basidiomycota</taxon>
        <taxon>Agaricomycotina</taxon>
        <taxon>Agaricomycetes</taxon>
        <taxon>Cantharellales</taxon>
        <taxon>Tulasnellaceae</taxon>
        <taxon>Tulasnella</taxon>
    </lineage>
</organism>
<dbReference type="PIRSF" id="PIRSF000654">
    <property type="entry name" value="Integrin-linked_kinase"/>
    <property type="match status" value="1"/>
</dbReference>
<dbReference type="CDD" id="cd14014">
    <property type="entry name" value="STKc_PknB_like"/>
    <property type="match status" value="1"/>
</dbReference>
<evidence type="ECO:0000313" key="3">
    <source>
        <dbReference type="Proteomes" id="UP000054248"/>
    </source>
</evidence>
<dbReference type="InterPro" id="IPR051681">
    <property type="entry name" value="Ser/Thr_Kinases-Pseudokinases"/>
</dbReference>
<reference evidence="3" key="2">
    <citation type="submission" date="2015-01" db="EMBL/GenBank/DDBJ databases">
        <title>Evolutionary Origins and Diversification of the Mycorrhizal Mutualists.</title>
        <authorList>
            <consortium name="DOE Joint Genome Institute"/>
            <consortium name="Mycorrhizal Genomics Consortium"/>
            <person name="Kohler A."/>
            <person name="Kuo A."/>
            <person name="Nagy L.G."/>
            <person name="Floudas D."/>
            <person name="Copeland A."/>
            <person name="Barry K.W."/>
            <person name="Cichocki N."/>
            <person name="Veneault-Fourrey C."/>
            <person name="LaButti K."/>
            <person name="Lindquist E.A."/>
            <person name="Lipzen A."/>
            <person name="Lundell T."/>
            <person name="Morin E."/>
            <person name="Murat C."/>
            <person name="Riley R."/>
            <person name="Ohm R."/>
            <person name="Sun H."/>
            <person name="Tunlid A."/>
            <person name="Henrissat B."/>
            <person name="Grigoriev I.V."/>
            <person name="Hibbett D.S."/>
            <person name="Martin F."/>
        </authorList>
    </citation>
    <scope>NUCLEOTIDE SEQUENCE [LARGE SCALE GENOMIC DNA]</scope>
    <source>
        <strain evidence="3">MUT 4182</strain>
    </source>
</reference>
<evidence type="ECO:0000313" key="2">
    <source>
        <dbReference type="EMBL" id="KIO20884.1"/>
    </source>
</evidence>
<keyword evidence="3" id="KW-1185">Reference proteome</keyword>
<name>A0A0C3QA20_9AGAM</name>
<reference evidence="2 3" key="1">
    <citation type="submission" date="2014-04" db="EMBL/GenBank/DDBJ databases">
        <authorList>
            <consortium name="DOE Joint Genome Institute"/>
            <person name="Kuo A."/>
            <person name="Girlanda M."/>
            <person name="Perotto S."/>
            <person name="Kohler A."/>
            <person name="Nagy L.G."/>
            <person name="Floudas D."/>
            <person name="Copeland A."/>
            <person name="Barry K.W."/>
            <person name="Cichocki N."/>
            <person name="Veneault-Fourrey C."/>
            <person name="LaButti K."/>
            <person name="Lindquist E.A."/>
            <person name="Lipzen A."/>
            <person name="Lundell T."/>
            <person name="Morin E."/>
            <person name="Murat C."/>
            <person name="Sun H."/>
            <person name="Tunlid A."/>
            <person name="Henrissat B."/>
            <person name="Grigoriev I.V."/>
            <person name="Hibbett D.S."/>
            <person name="Martin F."/>
            <person name="Nordberg H.P."/>
            <person name="Cantor M.N."/>
            <person name="Hua S.X."/>
        </authorList>
    </citation>
    <scope>NUCLEOTIDE SEQUENCE [LARGE SCALE GENOMIC DNA]</scope>
    <source>
        <strain evidence="2 3">MUT 4182</strain>
    </source>
</reference>
<accession>A0A0C3QA20</accession>
<feature type="domain" description="Protein kinase" evidence="1">
    <location>
        <begin position="1"/>
        <end position="224"/>
    </location>
</feature>
<dbReference type="EMBL" id="KN823157">
    <property type="protein sequence ID" value="KIO20884.1"/>
    <property type="molecule type" value="Genomic_DNA"/>
</dbReference>
<dbReference type="GO" id="GO:0004674">
    <property type="term" value="F:protein serine/threonine kinase activity"/>
    <property type="evidence" value="ECO:0007669"/>
    <property type="project" value="TreeGrafter"/>
</dbReference>
<sequence>KRMLREAKVWQGLKHPHILPLLGFRTHGPNPCLVSPWCPDGNLESYLKSGAGIEFSARLRLVIQVALGVRFIHSRGIMHGDIKPKNILIYEGRATVCDFGTARFVDAETSGSTTTGIAARTVKYAPPERLKADPEVKNVRSDVWSFAGLTLYALSLKAPYHACGSSQAQQKILNGIVPDPEDHPLIPSENGLWSILLACWLLDPSCRPSMPEVVNLVSSNEPYFYSRD</sequence>
<dbReference type="Proteomes" id="UP000054248">
    <property type="component" value="Unassembled WGS sequence"/>
</dbReference>
<dbReference type="InterPro" id="IPR011009">
    <property type="entry name" value="Kinase-like_dom_sf"/>
</dbReference>
<dbReference type="PROSITE" id="PS50011">
    <property type="entry name" value="PROTEIN_KINASE_DOM"/>
    <property type="match status" value="1"/>
</dbReference>
<dbReference type="InterPro" id="IPR001245">
    <property type="entry name" value="Ser-Thr/Tyr_kinase_cat_dom"/>
</dbReference>
<feature type="non-terminal residue" evidence="2">
    <location>
        <position position="1"/>
    </location>
</feature>
<dbReference type="AlphaFoldDB" id="A0A0C3QA20"/>
<dbReference type="InterPro" id="IPR000719">
    <property type="entry name" value="Prot_kinase_dom"/>
</dbReference>
<dbReference type="PANTHER" id="PTHR44329">
    <property type="entry name" value="SERINE/THREONINE-PROTEIN KINASE TNNI3K-RELATED"/>
    <property type="match status" value="1"/>
</dbReference>
<dbReference type="Pfam" id="PF07714">
    <property type="entry name" value="PK_Tyr_Ser-Thr"/>
    <property type="match status" value="1"/>
</dbReference>
<gene>
    <name evidence="2" type="ORF">M407DRAFT_219614</name>
</gene>
<dbReference type="InterPro" id="IPR008271">
    <property type="entry name" value="Ser/Thr_kinase_AS"/>
</dbReference>
<evidence type="ECO:0000259" key="1">
    <source>
        <dbReference type="PROSITE" id="PS50011"/>
    </source>
</evidence>
<dbReference type="OrthoDB" id="346907at2759"/>
<dbReference type="GO" id="GO:0005524">
    <property type="term" value="F:ATP binding"/>
    <property type="evidence" value="ECO:0007669"/>
    <property type="project" value="InterPro"/>
</dbReference>
<dbReference type="SUPFAM" id="SSF56112">
    <property type="entry name" value="Protein kinase-like (PK-like)"/>
    <property type="match status" value="1"/>
</dbReference>
<dbReference type="STRING" id="1051891.A0A0C3QA20"/>
<dbReference type="PROSITE" id="PS00108">
    <property type="entry name" value="PROTEIN_KINASE_ST"/>
    <property type="match status" value="1"/>
</dbReference>
<proteinExistence type="predicted"/>
<protein>
    <recommendedName>
        <fullName evidence="1">Protein kinase domain-containing protein</fullName>
    </recommendedName>
</protein>
<dbReference type="Gene3D" id="1.10.510.10">
    <property type="entry name" value="Transferase(Phosphotransferase) domain 1"/>
    <property type="match status" value="1"/>
</dbReference>
<dbReference type="HOGENOM" id="CLU_000288_7_18_1"/>